<dbReference type="InterPro" id="IPR009019">
    <property type="entry name" value="KH_sf_prok-type"/>
</dbReference>
<dbReference type="EMBL" id="JAGTXO010000023">
    <property type="protein sequence ID" value="KAG8462012.1"/>
    <property type="molecule type" value="Genomic_DNA"/>
</dbReference>
<feature type="domain" description="G" evidence="1">
    <location>
        <begin position="9"/>
        <end position="111"/>
    </location>
</feature>
<dbReference type="GO" id="GO:0019843">
    <property type="term" value="F:rRNA binding"/>
    <property type="evidence" value="ECO:0007669"/>
    <property type="project" value="TreeGrafter"/>
</dbReference>
<proteinExistence type="predicted"/>
<organism evidence="2 3">
    <name type="scientific">Diacronema lutheri</name>
    <name type="common">Unicellular marine alga</name>
    <name type="synonym">Monochrysis lutheri</name>
    <dbReference type="NCBI Taxonomy" id="2081491"/>
    <lineage>
        <taxon>Eukaryota</taxon>
        <taxon>Haptista</taxon>
        <taxon>Haptophyta</taxon>
        <taxon>Pavlovophyceae</taxon>
        <taxon>Pavlovales</taxon>
        <taxon>Pavlovaceae</taxon>
        <taxon>Diacronema</taxon>
    </lineage>
</organism>
<evidence type="ECO:0000313" key="3">
    <source>
        <dbReference type="Proteomes" id="UP000751190"/>
    </source>
</evidence>
<dbReference type="PANTHER" id="PTHR42698">
    <property type="entry name" value="GTPASE ERA"/>
    <property type="match status" value="1"/>
</dbReference>
<dbReference type="OrthoDB" id="188276at2759"/>
<evidence type="ECO:0000259" key="1">
    <source>
        <dbReference type="Pfam" id="PF01926"/>
    </source>
</evidence>
<reference evidence="2" key="1">
    <citation type="submission" date="2021-05" db="EMBL/GenBank/DDBJ databases">
        <title>The genome of the haptophyte Pavlova lutheri (Diacronema luteri, Pavlovales) - a model for lipid biosynthesis in eukaryotic algae.</title>
        <authorList>
            <person name="Hulatt C.J."/>
            <person name="Posewitz M.C."/>
        </authorList>
    </citation>
    <scope>NUCLEOTIDE SEQUENCE</scope>
    <source>
        <strain evidence="2">NIVA-4/92</strain>
    </source>
</reference>
<dbReference type="Proteomes" id="UP000751190">
    <property type="component" value="Unassembled WGS sequence"/>
</dbReference>
<sequence>MAPGRRLLRVALLGLTNSGKSTLCNALVGEEVTIATAKRHTTRSRVRAIFVEREAQVVLSDTPGVLELDRESRRERSRNPLAFKPLKAAAPDALRDAHLHLLVVDASATDSVARAEHTGRELARLRTLGAAPDDARDGGAGVILALNKVDRLNTSDRVPKLARRLAEACQVSPLAVCPISALGGPAGAGIAELRRVLVEAAVPSEWDFADPDQRSDLTLGERALDILRAEIHHALHRQLPYAVRSEEVRWAEERETGAILLEVELSMPHFSELAVLRSALGTIHRAAQARLVELFGRQVQLALHTRLRSARG</sequence>
<gene>
    <name evidence="2" type="ORF">KFE25_014031</name>
</gene>
<dbReference type="OMA" id="VENRNFY"/>
<comment type="caution">
    <text evidence="2">The sequence shown here is derived from an EMBL/GenBank/DDBJ whole genome shotgun (WGS) entry which is preliminary data.</text>
</comment>
<dbReference type="AlphaFoldDB" id="A0A8J5XE12"/>
<protein>
    <recommendedName>
        <fullName evidence="1">G domain-containing protein</fullName>
    </recommendedName>
</protein>
<dbReference type="GO" id="GO:0005525">
    <property type="term" value="F:GTP binding"/>
    <property type="evidence" value="ECO:0007669"/>
    <property type="project" value="InterPro"/>
</dbReference>
<name>A0A8J5XE12_DIALT</name>
<dbReference type="PANTHER" id="PTHR42698:SF1">
    <property type="entry name" value="GTPASE ERA, MITOCHONDRIAL"/>
    <property type="match status" value="1"/>
</dbReference>
<dbReference type="SUPFAM" id="SSF52540">
    <property type="entry name" value="P-loop containing nucleoside triphosphate hydrolases"/>
    <property type="match status" value="1"/>
</dbReference>
<dbReference type="SUPFAM" id="SSF54814">
    <property type="entry name" value="Prokaryotic type KH domain (KH-domain type II)"/>
    <property type="match status" value="1"/>
</dbReference>
<dbReference type="Gene3D" id="3.40.50.300">
    <property type="entry name" value="P-loop containing nucleotide triphosphate hydrolases"/>
    <property type="match status" value="1"/>
</dbReference>
<dbReference type="InterPro" id="IPR027417">
    <property type="entry name" value="P-loop_NTPase"/>
</dbReference>
<dbReference type="Pfam" id="PF01926">
    <property type="entry name" value="MMR_HSR1"/>
    <property type="match status" value="1"/>
</dbReference>
<dbReference type="InterPro" id="IPR005662">
    <property type="entry name" value="GTPase_Era-like"/>
</dbReference>
<evidence type="ECO:0000313" key="2">
    <source>
        <dbReference type="EMBL" id="KAG8462012.1"/>
    </source>
</evidence>
<dbReference type="GO" id="GO:0043024">
    <property type="term" value="F:ribosomal small subunit binding"/>
    <property type="evidence" value="ECO:0007669"/>
    <property type="project" value="TreeGrafter"/>
</dbReference>
<keyword evidence="3" id="KW-1185">Reference proteome</keyword>
<dbReference type="GO" id="GO:0000028">
    <property type="term" value="P:ribosomal small subunit assembly"/>
    <property type="evidence" value="ECO:0007669"/>
    <property type="project" value="TreeGrafter"/>
</dbReference>
<dbReference type="InterPro" id="IPR006073">
    <property type="entry name" value="GTP-bd"/>
</dbReference>
<accession>A0A8J5XE12</accession>